<sequence length="954" mass="106627">MSGSARKKKVQPGLQQTFDSIKDILITTKAQLDDTDVTIRPSLIQNLRHVATLAESFTEQRPKSEKEWIQLADTLDQEGVNLWNISGLVRKYPEDDGRALIGTLRLAAFRLVEAGLEAKPGLETLLHTLQLASKTGVTLSELGNNDAAASVLTSAAKFEEMLRVASDPDGSHRQSKACATIVYFSSRMEAAWKEGNYTVAEFMSQKIIDNDQRLALPAHDRSMLAAKFHAIGKSMLKDQTEPRRSKPSDAVVWLQKAFSIADQLEDSTSGVPQLKISILRTLARAYFLSESFDSAEATLEELVPSIDALSDHASSEYQELRWLRLAVLKRRRAADSAVLDAYKSIIDHVELSETTLTDILQDLRTLNSKYVLVTNVNQHLLQRTLGCHAGSDYVDRVLLSLIIHCSKDDNHSRAMKLIDAAFTSVCEADIQLQCVPATACLSLLWQYGDRHYNAKRWSEAADWFVAGSHRLLKDVSPTSASKCFRKAALCHIEQKQYARASVVIRRCPVNEAATHYVIFLTAIHQDLEDEATEAIHNMMEAPDFDRKMLLLATQISHESEMKTVLLKALEALLKTLKMTNSGETAVEAMTLLRCIIRLALKILMDPTVDKSALISCVVKHFQTAKVLADAACEQKAIALVIKDISWLWRTAYNCAVQGCSEWEGYQDQISTLFDLAKDLLTVYCESSPVEVDPELYVHLINASFSSISGRIFTARELKSSGNVDVERFREIAAEIKTCTEKISEILQKHVGNSSNSTRIRYFLHTLRVFETEILVQLKEWDRVLRLVDEIAKSGLPALGTYEAIADILWTEKDCPINVLYGGLEAILHASLDNNTLSIEKFSRWLRAICTIILARSTSADRVKAIGYVEQAVTVMEQSIESDEAYPIDERLWLLGTSYNTGFECLEASLLDEAKRWFETATVICKFVPGGNESAKKISETYAQLLARYAPSLQE</sequence>
<evidence type="ECO:0000256" key="1">
    <source>
        <dbReference type="ARBA" id="ARBA00023254"/>
    </source>
</evidence>
<reference evidence="3 4" key="1">
    <citation type="journal article" date="2019" name="Nat. Ecol. Evol.">
        <title>Megaphylogeny resolves global patterns of mushroom evolution.</title>
        <authorList>
            <person name="Varga T."/>
            <person name="Krizsan K."/>
            <person name="Foldi C."/>
            <person name="Dima B."/>
            <person name="Sanchez-Garcia M."/>
            <person name="Sanchez-Ramirez S."/>
            <person name="Szollosi G.J."/>
            <person name="Szarkandi J.G."/>
            <person name="Papp V."/>
            <person name="Albert L."/>
            <person name="Andreopoulos W."/>
            <person name="Angelini C."/>
            <person name="Antonin V."/>
            <person name="Barry K.W."/>
            <person name="Bougher N.L."/>
            <person name="Buchanan P."/>
            <person name="Buyck B."/>
            <person name="Bense V."/>
            <person name="Catcheside P."/>
            <person name="Chovatia M."/>
            <person name="Cooper J."/>
            <person name="Damon W."/>
            <person name="Desjardin D."/>
            <person name="Finy P."/>
            <person name="Geml J."/>
            <person name="Haridas S."/>
            <person name="Hughes K."/>
            <person name="Justo A."/>
            <person name="Karasinski D."/>
            <person name="Kautmanova I."/>
            <person name="Kiss B."/>
            <person name="Kocsube S."/>
            <person name="Kotiranta H."/>
            <person name="LaButti K.M."/>
            <person name="Lechner B.E."/>
            <person name="Liimatainen K."/>
            <person name="Lipzen A."/>
            <person name="Lukacs Z."/>
            <person name="Mihaltcheva S."/>
            <person name="Morgado L.N."/>
            <person name="Niskanen T."/>
            <person name="Noordeloos M.E."/>
            <person name="Ohm R.A."/>
            <person name="Ortiz-Santana B."/>
            <person name="Ovrebo C."/>
            <person name="Racz N."/>
            <person name="Riley R."/>
            <person name="Savchenko A."/>
            <person name="Shiryaev A."/>
            <person name="Soop K."/>
            <person name="Spirin V."/>
            <person name="Szebenyi C."/>
            <person name="Tomsovsky M."/>
            <person name="Tulloss R.E."/>
            <person name="Uehling J."/>
            <person name="Grigoriev I.V."/>
            <person name="Vagvolgyi C."/>
            <person name="Papp T."/>
            <person name="Martin F.M."/>
            <person name="Miettinen O."/>
            <person name="Hibbett D.S."/>
            <person name="Nagy L.G."/>
        </authorList>
    </citation>
    <scope>NUCLEOTIDE SEQUENCE [LARGE SCALE GENOMIC DNA]</scope>
    <source>
        <strain evidence="3 4">CBS 962.96</strain>
    </source>
</reference>
<evidence type="ECO:0000256" key="2">
    <source>
        <dbReference type="ARBA" id="ARBA00031845"/>
    </source>
</evidence>
<keyword evidence="1" id="KW-0469">Meiosis</keyword>
<proteinExistence type="predicted"/>
<dbReference type="InterPro" id="IPR039057">
    <property type="entry name" value="Spo22/ZIP4"/>
</dbReference>
<dbReference type="PANTHER" id="PTHR40375:SF2">
    <property type="entry name" value="SPORULATION-SPECIFIC PROTEIN 22"/>
    <property type="match status" value="1"/>
</dbReference>
<dbReference type="GO" id="GO:0051321">
    <property type="term" value="P:meiotic cell cycle"/>
    <property type="evidence" value="ECO:0007669"/>
    <property type="project" value="UniProtKB-KW"/>
</dbReference>
<dbReference type="Gene3D" id="1.25.40.10">
    <property type="entry name" value="Tetratricopeptide repeat domain"/>
    <property type="match status" value="1"/>
</dbReference>
<keyword evidence="4" id="KW-1185">Reference proteome</keyword>
<organism evidence="3 4">
    <name type="scientific">Dendrothele bispora (strain CBS 962.96)</name>
    <dbReference type="NCBI Taxonomy" id="1314807"/>
    <lineage>
        <taxon>Eukaryota</taxon>
        <taxon>Fungi</taxon>
        <taxon>Dikarya</taxon>
        <taxon>Basidiomycota</taxon>
        <taxon>Agaricomycotina</taxon>
        <taxon>Agaricomycetes</taxon>
        <taxon>Agaricomycetidae</taxon>
        <taxon>Agaricales</taxon>
        <taxon>Agaricales incertae sedis</taxon>
        <taxon>Dendrothele</taxon>
    </lineage>
</organism>
<name>A0A4S8LSW3_DENBC</name>
<evidence type="ECO:0000313" key="4">
    <source>
        <dbReference type="Proteomes" id="UP000297245"/>
    </source>
</evidence>
<dbReference type="Proteomes" id="UP000297245">
    <property type="component" value="Unassembled WGS sequence"/>
</dbReference>
<dbReference type="AlphaFoldDB" id="A0A4S8LSW3"/>
<protein>
    <recommendedName>
        <fullName evidence="2">Protein ZIP4 homolog</fullName>
    </recommendedName>
</protein>
<evidence type="ECO:0000313" key="3">
    <source>
        <dbReference type="EMBL" id="THU92597.1"/>
    </source>
</evidence>
<dbReference type="InterPro" id="IPR013940">
    <property type="entry name" value="Spo22/ZIP4/TEX11"/>
</dbReference>
<dbReference type="Pfam" id="PF08631">
    <property type="entry name" value="SPO22"/>
    <property type="match status" value="1"/>
</dbReference>
<dbReference type="InterPro" id="IPR011990">
    <property type="entry name" value="TPR-like_helical_dom_sf"/>
</dbReference>
<dbReference type="PANTHER" id="PTHR40375">
    <property type="entry name" value="SPORULATION-SPECIFIC PROTEIN 22"/>
    <property type="match status" value="1"/>
</dbReference>
<accession>A0A4S8LSW3</accession>
<gene>
    <name evidence="3" type="ORF">K435DRAFT_726088</name>
</gene>
<dbReference type="OrthoDB" id="65716at2759"/>
<dbReference type="GO" id="GO:0090173">
    <property type="term" value="P:regulation of synaptonemal complex assembly"/>
    <property type="evidence" value="ECO:0007669"/>
    <property type="project" value="InterPro"/>
</dbReference>
<dbReference type="EMBL" id="ML179274">
    <property type="protein sequence ID" value="THU92597.1"/>
    <property type="molecule type" value="Genomic_DNA"/>
</dbReference>